<reference evidence="10 11" key="1">
    <citation type="journal article" date="2018" name="Gigascience">
        <title>Genomes of trombidid mites reveal novel predicted allergens and laterally-transferred genes associated with secondary metabolism.</title>
        <authorList>
            <person name="Dong X."/>
            <person name="Chaisiri K."/>
            <person name="Xia D."/>
            <person name="Armstrong S.D."/>
            <person name="Fang Y."/>
            <person name="Donnelly M.J."/>
            <person name="Kadowaki T."/>
            <person name="McGarry J.W."/>
            <person name="Darby A.C."/>
            <person name="Makepeace B.L."/>
        </authorList>
    </citation>
    <scope>NUCLEOTIDE SEQUENCE [LARGE SCALE GENOMIC DNA]</scope>
    <source>
        <strain evidence="10">UoL-WK</strain>
    </source>
</reference>
<dbReference type="STRING" id="1965070.A0A3S3PHJ7"/>
<proteinExistence type="inferred from homology"/>
<dbReference type="SMART" id="SM00714">
    <property type="entry name" value="LITAF"/>
    <property type="match status" value="1"/>
</dbReference>
<evidence type="ECO:0000256" key="5">
    <source>
        <dbReference type="ARBA" id="ARBA00022723"/>
    </source>
</evidence>
<accession>A0A3S3PHJ7</accession>
<dbReference type="PANTHER" id="PTHR23292">
    <property type="entry name" value="LIPOPOLYSACCHARIDE-INDUCED TUMOR NECROSIS FACTOR-ALPHA FACTOR"/>
    <property type="match status" value="1"/>
</dbReference>
<keyword evidence="11" id="KW-1185">Reference proteome</keyword>
<dbReference type="InterPro" id="IPR037519">
    <property type="entry name" value="LITAF_fam"/>
</dbReference>
<dbReference type="GO" id="GO:0098574">
    <property type="term" value="C:cytoplasmic side of lysosomal membrane"/>
    <property type="evidence" value="ECO:0007669"/>
    <property type="project" value="TreeGrafter"/>
</dbReference>
<evidence type="ECO:0000313" key="11">
    <source>
        <dbReference type="Proteomes" id="UP000285301"/>
    </source>
</evidence>
<feature type="compositionally biased region" description="Polar residues" evidence="8">
    <location>
        <begin position="8"/>
        <end position="23"/>
    </location>
</feature>
<keyword evidence="7" id="KW-0472">Membrane</keyword>
<evidence type="ECO:0000256" key="2">
    <source>
        <dbReference type="ARBA" id="ARBA00004481"/>
    </source>
</evidence>
<dbReference type="AlphaFoldDB" id="A0A3S3PHJ7"/>
<comment type="caution">
    <text evidence="10">The sequence shown here is derived from an EMBL/GenBank/DDBJ whole genome shotgun (WGS) entry which is preliminary data.</text>
</comment>
<gene>
    <name evidence="10" type="ORF">B4U79_08630</name>
</gene>
<dbReference type="InterPro" id="IPR006629">
    <property type="entry name" value="LITAF"/>
</dbReference>
<evidence type="ECO:0000256" key="4">
    <source>
        <dbReference type="ARBA" id="ARBA00005975"/>
    </source>
</evidence>
<keyword evidence="6" id="KW-0862">Zinc</keyword>
<dbReference type="GO" id="GO:0008270">
    <property type="term" value="F:zinc ion binding"/>
    <property type="evidence" value="ECO:0007669"/>
    <property type="project" value="TreeGrafter"/>
</dbReference>
<dbReference type="Proteomes" id="UP000285301">
    <property type="component" value="Unassembled WGS sequence"/>
</dbReference>
<comment type="subcellular location">
    <subcellularLocation>
        <location evidence="2">Endosome membrane</location>
        <topology evidence="2">Peripheral membrane protein</topology>
    </subcellularLocation>
    <subcellularLocation>
        <location evidence="1">Late endosome membrane</location>
    </subcellularLocation>
    <subcellularLocation>
        <location evidence="3">Lysosome membrane</location>
        <topology evidence="3">Peripheral membrane protein</topology>
        <orientation evidence="3">Cytoplasmic side</orientation>
    </subcellularLocation>
</comment>
<evidence type="ECO:0000256" key="8">
    <source>
        <dbReference type="SAM" id="MobiDB-lite"/>
    </source>
</evidence>
<sequence length="118" mass="13165">MSKKKTQETASLPTTPDLNFPQNDSLPNYLPVVQNFIDTPIYSPDPMRMTCLTCRQDIVTVTVPEAGLLTWLLCGGLTLMGCFWGPCLYPFCIEETKDVIHECPNCQTSIGMYKRIGG</sequence>
<feature type="domain" description="LITAF" evidence="9">
    <location>
        <begin position="33"/>
        <end position="115"/>
    </location>
</feature>
<evidence type="ECO:0000256" key="6">
    <source>
        <dbReference type="ARBA" id="ARBA00022833"/>
    </source>
</evidence>
<dbReference type="Pfam" id="PF10601">
    <property type="entry name" value="zf-LITAF-like"/>
    <property type="match status" value="1"/>
</dbReference>
<comment type="similarity">
    <text evidence="4">Belongs to the CDIP1/LITAF family.</text>
</comment>
<dbReference type="OrthoDB" id="4713066at2759"/>
<keyword evidence="5" id="KW-0479">Metal-binding</keyword>
<name>A0A3S3PHJ7_9ACAR</name>
<dbReference type="GO" id="GO:0005634">
    <property type="term" value="C:nucleus"/>
    <property type="evidence" value="ECO:0007669"/>
    <property type="project" value="TreeGrafter"/>
</dbReference>
<protein>
    <recommendedName>
        <fullName evidence="9">LITAF domain-containing protein</fullName>
    </recommendedName>
</protein>
<organism evidence="10 11">
    <name type="scientific">Dinothrombium tinctorium</name>
    <dbReference type="NCBI Taxonomy" id="1965070"/>
    <lineage>
        <taxon>Eukaryota</taxon>
        <taxon>Metazoa</taxon>
        <taxon>Ecdysozoa</taxon>
        <taxon>Arthropoda</taxon>
        <taxon>Chelicerata</taxon>
        <taxon>Arachnida</taxon>
        <taxon>Acari</taxon>
        <taxon>Acariformes</taxon>
        <taxon>Trombidiformes</taxon>
        <taxon>Prostigmata</taxon>
        <taxon>Anystina</taxon>
        <taxon>Parasitengona</taxon>
        <taxon>Trombidioidea</taxon>
        <taxon>Trombidiidae</taxon>
        <taxon>Dinothrombium</taxon>
    </lineage>
</organism>
<evidence type="ECO:0000259" key="9">
    <source>
        <dbReference type="PROSITE" id="PS51837"/>
    </source>
</evidence>
<dbReference type="PANTHER" id="PTHR23292:SF6">
    <property type="entry name" value="FI16602P1-RELATED"/>
    <property type="match status" value="1"/>
</dbReference>
<evidence type="ECO:0000313" key="10">
    <source>
        <dbReference type="EMBL" id="RWS12571.1"/>
    </source>
</evidence>
<feature type="region of interest" description="Disordered" evidence="8">
    <location>
        <begin position="1"/>
        <end position="23"/>
    </location>
</feature>
<evidence type="ECO:0000256" key="7">
    <source>
        <dbReference type="ARBA" id="ARBA00023136"/>
    </source>
</evidence>
<dbReference type="EMBL" id="NCKU01001272">
    <property type="protein sequence ID" value="RWS12571.1"/>
    <property type="molecule type" value="Genomic_DNA"/>
</dbReference>
<evidence type="ECO:0000256" key="3">
    <source>
        <dbReference type="ARBA" id="ARBA00004630"/>
    </source>
</evidence>
<dbReference type="GO" id="GO:0098560">
    <property type="term" value="C:cytoplasmic side of late endosome membrane"/>
    <property type="evidence" value="ECO:0007669"/>
    <property type="project" value="TreeGrafter"/>
</dbReference>
<evidence type="ECO:0000256" key="1">
    <source>
        <dbReference type="ARBA" id="ARBA00004414"/>
    </source>
</evidence>
<dbReference type="PROSITE" id="PS51837">
    <property type="entry name" value="LITAF"/>
    <property type="match status" value="1"/>
</dbReference>